<gene>
    <name evidence="1" type="ORF">DEQ67_004370</name>
</gene>
<organism evidence="1 2">
    <name type="scientific">Haloferax sp. Atlit-48N</name>
    <dbReference type="NCBI Taxonomy" id="2077198"/>
    <lineage>
        <taxon>Archaea</taxon>
        <taxon>Methanobacteriati</taxon>
        <taxon>Methanobacteriota</taxon>
        <taxon>Stenosarchaea group</taxon>
        <taxon>Halobacteria</taxon>
        <taxon>Halobacteriales</taxon>
        <taxon>Haloferacaceae</taxon>
        <taxon>Haloferax</taxon>
    </lineage>
</organism>
<proteinExistence type="predicted"/>
<sequence length="148" mass="15144">MSSITRFATAAENGCATGAEVVGVPRSPLGGARTPVRSLGCAGVRERDVESVEVREERPPATRAVVVSASGGLTDRSAERQFTAVGEKAGGSGKRLEGVTRLGDDCGGRARLGSVAGIGVSVGERGESATDIVGSGRRHTATWPRVRI</sequence>
<protein>
    <submittedName>
        <fullName evidence="1">Uncharacterized protein</fullName>
    </submittedName>
</protein>
<evidence type="ECO:0000313" key="2">
    <source>
        <dbReference type="Proteomes" id="UP000257089"/>
    </source>
</evidence>
<dbReference type="EMBL" id="CP137689">
    <property type="protein sequence ID" value="XRJ20572.1"/>
    <property type="molecule type" value="Genomic_DNA"/>
</dbReference>
<name>A0ACD5I1S0_9EURY</name>
<evidence type="ECO:0000313" key="1">
    <source>
        <dbReference type="EMBL" id="XRJ20572.1"/>
    </source>
</evidence>
<dbReference type="Proteomes" id="UP000257089">
    <property type="component" value="Chromosome"/>
</dbReference>
<accession>A0ACD5I1S0</accession>
<reference evidence="1" key="1">
    <citation type="submission" date="2023-10" db="EMBL/GenBank/DDBJ databases">
        <title>A new archaeal virus that suppresses the transcription of host immunity genes.</title>
        <authorList>
            <person name="Turgeman-Grott I."/>
            <person name="Golan N."/>
            <person name="Neri U."/>
            <person name="Naki D."/>
            <person name="Altman N."/>
            <person name="Eizenshtein K."/>
            <person name="Choudhary D."/>
            <person name="Levi R."/>
            <person name="Himani H."/>
            <person name="Reshef L."/>
            <person name="Papke T.R."/>
            <person name="Gophna U."/>
        </authorList>
    </citation>
    <scope>NUCLEOTIDE SEQUENCE</scope>
    <source>
        <strain evidence="1">Atlit-48N</strain>
    </source>
</reference>